<reference evidence="3" key="2">
    <citation type="submission" date="2008-07" db="EMBL/GenBank/DDBJ databases">
        <authorList>
            <person name="Genoscope - CEA"/>
        </authorList>
    </citation>
    <scope>NUCLEOTIDE SEQUENCE</scope>
    <source>
        <strain evidence="3">S mat+</strain>
    </source>
</reference>
<accession>B2ATL8</accession>
<feature type="transmembrane region" description="Helical" evidence="2">
    <location>
        <begin position="285"/>
        <end position="310"/>
    </location>
</feature>
<dbReference type="VEuPathDB" id="FungiDB:PODANS_1_16310"/>
<dbReference type="RefSeq" id="XP_001907070.1">
    <property type="nucleotide sequence ID" value="XM_001907035.1"/>
</dbReference>
<protein>
    <submittedName>
        <fullName evidence="3">Podospora anserina S mat+ genomic DNA chromosome 1, supercontig 4</fullName>
    </submittedName>
</protein>
<dbReference type="KEGG" id="pan:PODANSg4103"/>
<reference evidence="3 5" key="1">
    <citation type="journal article" date="2008" name="Genome Biol.">
        <title>The genome sequence of the model ascomycete fungus Podospora anserina.</title>
        <authorList>
            <person name="Espagne E."/>
            <person name="Lespinet O."/>
            <person name="Malagnac F."/>
            <person name="Da Silva C."/>
            <person name="Jaillon O."/>
            <person name="Porcel B.M."/>
            <person name="Couloux A."/>
            <person name="Aury J.-M."/>
            <person name="Segurens B."/>
            <person name="Poulain J."/>
            <person name="Anthouard V."/>
            <person name="Grossetete S."/>
            <person name="Khalili H."/>
            <person name="Coppin E."/>
            <person name="Dequard-Chablat M."/>
            <person name="Picard M."/>
            <person name="Contamine V."/>
            <person name="Arnaise S."/>
            <person name="Bourdais A."/>
            <person name="Berteaux-Lecellier V."/>
            <person name="Gautheret D."/>
            <person name="de Vries R.P."/>
            <person name="Battaglia E."/>
            <person name="Coutinho P.M."/>
            <person name="Danchin E.G.J."/>
            <person name="Henrissat B."/>
            <person name="El Khoury R."/>
            <person name="Sainsard-Chanet A."/>
            <person name="Boivin A."/>
            <person name="Pinan-Lucarre B."/>
            <person name="Sellem C.H."/>
            <person name="Debuchy R."/>
            <person name="Wincker P."/>
            <person name="Weissenbach J."/>
            <person name="Silar P."/>
        </authorList>
    </citation>
    <scope>NUCLEOTIDE SEQUENCE [LARGE SCALE GENOMIC DNA]</scope>
    <source>
        <strain evidence="5">S / ATCC MYA-4624 / DSM 980 / FGSC 10383</strain>
        <strain evidence="3">S mat+</strain>
    </source>
</reference>
<dbReference type="OrthoDB" id="5215637at2759"/>
<dbReference type="HOGENOM" id="CLU_055859_4_1_1"/>
<reference evidence="4" key="4">
    <citation type="submission" date="2015-04" db="EMBL/GenBank/DDBJ databases">
        <title>Maintaining two mating types: Structure of the mating type locus and its role in heterokaryosis in Podospora anserina.</title>
        <authorList>
            <person name="Grognet P."/>
            <person name="Bidard F."/>
            <person name="Kuchly C."/>
            <person name="Chan Ho Tong L."/>
            <person name="Coppin E."/>
            <person name="Ait Benkhali J."/>
            <person name="Couloux A."/>
            <person name="Wincker P."/>
            <person name="Debuchy R."/>
            <person name="Silar P."/>
        </authorList>
    </citation>
    <scope>NUCLEOTIDE SEQUENCE</scope>
</reference>
<feature type="compositionally biased region" description="Low complexity" evidence="1">
    <location>
        <begin position="216"/>
        <end position="240"/>
    </location>
</feature>
<keyword evidence="2" id="KW-0472">Membrane</keyword>
<organism evidence="3">
    <name type="scientific">Podospora anserina (strain S / ATCC MYA-4624 / DSM 980 / FGSC 10383)</name>
    <name type="common">Pleurage anserina</name>
    <dbReference type="NCBI Taxonomy" id="515849"/>
    <lineage>
        <taxon>Eukaryota</taxon>
        <taxon>Fungi</taxon>
        <taxon>Dikarya</taxon>
        <taxon>Ascomycota</taxon>
        <taxon>Pezizomycotina</taxon>
        <taxon>Sordariomycetes</taxon>
        <taxon>Sordariomycetidae</taxon>
        <taxon>Sordariales</taxon>
        <taxon>Podosporaceae</taxon>
        <taxon>Podospora</taxon>
        <taxon>Podospora anserina</taxon>
    </lineage>
</organism>
<evidence type="ECO:0000313" key="4">
    <source>
        <dbReference type="EMBL" id="CDP23999.1"/>
    </source>
</evidence>
<keyword evidence="2" id="KW-0812">Transmembrane</keyword>
<name>B2ATL8_PODAN</name>
<keyword evidence="5" id="KW-1185">Reference proteome</keyword>
<dbReference type="EMBL" id="FO904936">
    <property type="protein sequence ID" value="CDP23999.1"/>
    <property type="molecule type" value="Genomic_DNA"/>
</dbReference>
<evidence type="ECO:0000256" key="1">
    <source>
        <dbReference type="SAM" id="MobiDB-lite"/>
    </source>
</evidence>
<sequence>MKPSSALEQHQCFLLRIWPCLLLHLLALFSPISPASFSNSNMRLHTAVACMGLVQLSWAVKKCYYPNGVEATTDTPCHPEAEDSMCCFKGGSYGRACLSNKMCQAPDGKIIRGTCTDRNWNSPECASFCMSSFILVCYFGLVRANTEGIDVGGGGANLISCSNVTDKDTSFCCEKTETGRCCDDGIGRFEVMPPRPVTLALWDSSEGFYTPLAQVSSSSSTSTTTKPSTPSFEPSPTTATNASGPKETGSGDNGSPGGSTRDGSTGGSGQDPGPSSSSSGGGLPVAAQVGIGVGAASVVIMVSVIAWLMWKLHKTKRALVEPVAPFLDPSQQKPSPYLQEWHKQQQQQQQYQNATELRSGRDWDQAHHGAATPGSAELAHYGPQVSAELPGVSNRYA</sequence>
<feature type="region of interest" description="Disordered" evidence="1">
    <location>
        <begin position="353"/>
        <end position="383"/>
    </location>
</feature>
<evidence type="ECO:0000313" key="3">
    <source>
        <dbReference type="EMBL" id="CAP67741.1"/>
    </source>
</evidence>
<dbReference type="AlphaFoldDB" id="B2ATL8"/>
<feature type="region of interest" description="Disordered" evidence="1">
    <location>
        <begin position="213"/>
        <end position="281"/>
    </location>
</feature>
<feature type="compositionally biased region" description="Basic and acidic residues" evidence="1">
    <location>
        <begin position="358"/>
        <end position="367"/>
    </location>
</feature>
<gene>
    <name evidence="3" type="ORF">PODANS_1_16310</name>
</gene>
<keyword evidence="2" id="KW-1133">Transmembrane helix</keyword>
<feature type="transmembrane region" description="Helical" evidence="2">
    <location>
        <begin position="12"/>
        <end position="32"/>
    </location>
</feature>
<proteinExistence type="predicted"/>
<dbReference type="EMBL" id="CU633899">
    <property type="protein sequence ID" value="CAP67741.1"/>
    <property type="molecule type" value="Genomic_DNA"/>
</dbReference>
<dbReference type="Proteomes" id="UP000001197">
    <property type="component" value="Chromosome 1"/>
</dbReference>
<evidence type="ECO:0000313" key="5">
    <source>
        <dbReference type="Proteomes" id="UP000001197"/>
    </source>
</evidence>
<evidence type="ECO:0000256" key="2">
    <source>
        <dbReference type="SAM" id="Phobius"/>
    </source>
</evidence>
<dbReference type="GeneID" id="6191261"/>
<reference evidence="5" key="3">
    <citation type="journal article" date="2014" name="Genetics">
        <title>Maintaining two mating types: Structure of the mating type locus and its role in heterokaryosis in Podospora anserina.</title>
        <authorList>
            <person name="Grognet P."/>
            <person name="Bidard F."/>
            <person name="Kuchly C."/>
            <person name="Tong L.C.H."/>
            <person name="Coppin E."/>
            <person name="Benkhali J.A."/>
            <person name="Couloux A."/>
            <person name="Wincker P."/>
            <person name="Debuchy R."/>
            <person name="Silar P."/>
        </authorList>
    </citation>
    <scope>GENOME REANNOTATION</scope>
    <source>
        <strain evidence="5">S / ATCC MYA-4624 / DSM 980 / FGSC 10383</strain>
    </source>
</reference>
<dbReference type="eggNOG" id="ENOG502SQDU">
    <property type="taxonomic scope" value="Eukaryota"/>
</dbReference>